<protein>
    <submittedName>
        <fullName evidence="1">Uncharacterized protein</fullName>
    </submittedName>
</protein>
<proteinExistence type="predicted"/>
<dbReference type="Proteomes" id="UP000249057">
    <property type="component" value="Unassembled WGS sequence"/>
</dbReference>
<name>A0ACD1GBS1_9EURO</name>
<sequence>MKYEPWEVPQLHQQATGAWAKELDEAIDSIADTLVSNRIIFRLGYGFTSLELWIECGRDRFLKGLEDSDRLRTPRILPQRPAELELFFITAPDSRPRPRQQQLVLVKCHCEGQQHEPPTPFQAEVAAGVACYHFYFVRCVRYGVHHPWFNLLYERVVRYILARPDEVRAINGRLSYYGRQVFVHAWRQENPGETEFMERILGVPSTRSNIEALAQEVRKLVESGDKETRKDVLDSLSQLTASIKAPDDTKGQTYIVYATDYRVD</sequence>
<evidence type="ECO:0000313" key="1">
    <source>
        <dbReference type="EMBL" id="RAH46579.1"/>
    </source>
</evidence>
<evidence type="ECO:0000313" key="2">
    <source>
        <dbReference type="Proteomes" id="UP000249057"/>
    </source>
</evidence>
<organism evidence="1 2">
    <name type="scientific">Aspergillus brunneoviolaceus CBS 621.78</name>
    <dbReference type="NCBI Taxonomy" id="1450534"/>
    <lineage>
        <taxon>Eukaryota</taxon>
        <taxon>Fungi</taxon>
        <taxon>Dikarya</taxon>
        <taxon>Ascomycota</taxon>
        <taxon>Pezizomycotina</taxon>
        <taxon>Eurotiomycetes</taxon>
        <taxon>Eurotiomycetidae</taxon>
        <taxon>Eurotiales</taxon>
        <taxon>Aspergillaceae</taxon>
        <taxon>Aspergillus</taxon>
        <taxon>Aspergillus subgen. Circumdati</taxon>
    </lineage>
</organism>
<accession>A0ACD1GBS1</accession>
<gene>
    <name evidence="1" type="ORF">BO95DRAFT_462952</name>
</gene>
<dbReference type="EMBL" id="KZ825336">
    <property type="protein sequence ID" value="RAH46579.1"/>
    <property type="molecule type" value="Genomic_DNA"/>
</dbReference>
<reference evidence="1" key="1">
    <citation type="submission" date="2018-02" db="EMBL/GenBank/DDBJ databases">
        <title>The genomes of Aspergillus section Nigri reveals drivers in fungal speciation.</title>
        <authorList>
            <consortium name="DOE Joint Genome Institute"/>
            <person name="Vesth T.C."/>
            <person name="Nybo J."/>
            <person name="Theobald S."/>
            <person name="Brandl J."/>
            <person name="Frisvad J.C."/>
            <person name="Nielsen K.F."/>
            <person name="Lyhne E.K."/>
            <person name="Kogle M.E."/>
            <person name="Kuo A."/>
            <person name="Riley R."/>
            <person name="Clum A."/>
            <person name="Nolan M."/>
            <person name="Lipzen A."/>
            <person name="Salamov A."/>
            <person name="Henrissat B."/>
            <person name="Wiebenga A."/>
            <person name="De vries R.P."/>
            <person name="Grigoriev I.V."/>
            <person name="Mortensen U.H."/>
            <person name="Andersen M.R."/>
            <person name="Baker S.E."/>
        </authorList>
    </citation>
    <scope>NUCLEOTIDE SEQUENCE</scope>
    <source>
        <strain evidence="1">CBS 621.78</strain>
    </source>
</reference>
<keyword evidence="2" id="KW-1185">Reference proteome</keyword>